<keyword evidence="2" id="KW-0732">Signal</keyword>
<feature type="signal peptide" evidence="2">
    <location>
        <begin position="1"/>
        <end position="23"/>
    </location>
</feature>
<feature type="coiled-coil region" evidence="1">
    <location>
        <begin position="69"/>
        <end position="103"/>
    </location>
</feature>
<reference evidence="3" key="2">
    <citation type="submission" date="2023-06" db="EMBL/GenBank/DDBJ databases">
        <authorList>
            <person name="Ma L."/>
            <person name="Liu K.-W."/>
            <person name="Li Z."/>
            <person name="Hsiao Y.-Y."/>
            <person name="Qi Y."/>
            <person name="Fu T."/>
            <person name="Tang G."/>
            <person name="Zhang D."/>
            <person name="Sun W.-H."/>
            <person name="Liu D.-K."/>
            <person name="Li Y."/>
            <person name="Chen G.-Z."/>
            <person name="Liu X.-D."/>
            <person name="Liao X.-Y."/>
            <person name="Jiang Y.-T."/>
            <person name="Yu X."/>
            <person name="Hao Y."/>
            <person name="Huang J."/>
            <person name="Zhao X.-W."/>
            <person name="Ke S."/>
            <person name="Chen Y.-Y."/>
            <person name="Wu W.-L."/>
            <person name="Hsu J.-L."/>
            <person name="Lin Y.-F."/>
            <person name="Huang M.-D."/>
            <person name="Li C.-Y."/>
            <person name="Huang L."/>
            <person name="Wang Z.-W."/>
            <person name="Zhao X."/>
            <person name="Zhong W.-Y."/>
            <person name="Peng D.-H."/>
            <person name="Ahmad S."/>
            <person name="Lan S."/>
            <person name="Zhang J.-S."/>
            <person name="Tsai W.-C."/>
            <person name="Van De Peer Y."/>
            <person name="Liu Z.-J."/>
        </authorList>
    </citation>
    <scope>NUCLEOTIDE SEQUENCE</scope>
    <source>
        <strain evidence="3">SCP</strain>
        <tissue evidence="3">Leaves</tissue>
    </source>
</reference>
<keyword evidence="1" id="KW-0175">Coiled coil</keyword>
<evidence type="ECO:0000256" key="1">
    <source>
        <dbReference type="SAM" id="Coils"/>
    </source>
</evidence>
<dbReference type="InterPro" id="IPR051943">
    <property type="entry name" value="TRAFAC_Dynamin-like_GTPase"/>
</dbReference>
<dbReference type="PANTHER" id="PTHR43681:SF1">
    <property type="entry name" value="SARCALUMENIN"/>
    <property type="match status" value="1"/>
</dbReference>
<proteinExistence type="predicted"/>
<gene>
    <name evidence="3" type="ORF">QJS04_geneDACA016889</name>
</gene>
<sequence length="103" mass="11805">MGSLVFSLFSLFAISNFPARRKAAIEKVKRVADALSREVDEAMQMDLSNSIEKLQRFVELVGRPYQDSAQQRLNRLSEIQEELANVENKLKTLKIEIQNLHIS</sequence>
<dbReference type="EMBL" id="JAUJYN010000002">
    <property type="protein sequence ID" value="KAK1278376.1"/>
    <property type="molecule type" value="Genomic_DNA"/>
</dbReference>
<comment type="caution">
    <text evidence="3">The sequence shown here is derived from an EMBL/GenBank/DDBJ whole genome shotgun (WGS) entry which is preliminary data.</text>
</comment>
<dbReference type="GO" id="GO:0031969">
    <property type="term" value="C:chloroplast membrane"/>
    <property type="evidence" value="ECO:0007669"/>
    <property type="project" value="TreeGrafter"/>
</dbReference>
<keyword evidence="4" id="KW-1185">Reference proteome</keyword>
<name>A0AAV9BPZ3_ACOGR</name>
<accession>A0AAV9BPZ3</accession>
<organism evidence="3 4">
    <name type="scientific">Acorus gramineus</name>
    <name type="common">Dwarf sweet flag</name>
    <dbReference type="NCBI Taxonomy" id="55184"/>
    <lineage>
        <taxon>Eukaryota</taxon>
        <taxon>Viridiplantae</taxon>
        <taxon>Streptophyta</taxon>
        <taxon>Embryophyta</taxon>
        <taxon>Tracheophyta</taxon>
        <taxon>Spermatophyta</taxon>
        <taxon>Magnoliopsida</taxon>
        <taxon>Liliopsida</taxon>
        <taxon>Acoraceae</taxon>
        <taxon>Acorus</taxon>
    </lineage>
</organism>
<feature type="chain" id="PRO_5043350550" evidence="2">
    <location>
        <begin position="24"/>
        <end position="103"/>
    </location>
</feature>
<dbReference type="GO" id="GO:0010027">
    <property type="term" value="P:thylakoid membrane organization"/>
    <property type="evidence" value="ECO:0007669"/>
    <property type="project" value="TreeGrafter"/>
</dbReference>
<evidence type="ECO:0000313" key="4">
    <source>
        <dbReference type="Proteomes" id="UP001179952"/>
    </source>
</evidence>
<evidence type="ECO:0000313" key="3">
    <source>
        <dbReference type="EMBL" id="KAK1278376.1"/>
    </source>
</evidence>
<protein>
    <submittedName>
        <fullName evidence="3">Uncharacterized protein</fullName>
    </submittedName>
</protein>
<evidence type="ECO:0000256" key="2">
    <source>
        <dbReference type="SAM" id="SignalP"/>
    </source>
</evidence>
<dbReference type="Proteomes" id="UP001179952">
    <property type="component" value="Unassembled WGS sequence"/>
</dbReference>
<dbReference type="AlphaFoldDB" id="A0AAV9BPZ3"/>
<reference evidence="3" key="1">
    <citation type="journal article" date="2023" name="Nat. Commun.">
        <title>Diploid and tetraploid genomes of Acorus and the evolution of monocots.</title>
        <authorList>
            <person name="Ma L."/>
            <person name="Liu K.W."/>
            <person name="Li Z."/>
            <person name="Hsiao Y.Y."/>
            <person name="Qi Y."/>
            <person name="Fu T."/>
            <person name="Tang G.D."/>
            <person name="Zhang D."/>
            <person name="Sun W.H."/>
            <person name="Liu D.K."/>
            <person name="Li Y."/>
            <person name="Chen G.Z."/>
            <person name="Liu X.D."/>
            <person name="Liao X.Y."/>
            <person name="Jiang Y.T."/>
            <person name="Yu X."/>
            <person name="Hao Y."/>
            <person name="Huang J."/>
            <person name="Zhao X.W."/>
            <person name="Ke S."/>
            <person name="Chen Y.Y."/>
            <person name="Wu W.L."/>
            <person name="Hsu J.L."/>
            <person name="Lin Y.F."/>
            <person name="Huang M.D."/>
            <person name="Li C.Y."/>
            <person name="Huang L."/>
            <person name="Wang Z.W."/>
            <person name="Zhao X."/>
            <person name="Zhong W.Y."/>
            <person name="Peng D.H."/>
            <person name="Ahmad S."/>
            <person name="Lan S."/>
            <person name="Zhang J.S."/>
            <person name="Tsai W.C."/>
            <person name="Van de Peer Y."/>
            <person name="Liu Z.J."/>
        </authorList>
    </citation>
    <scope>NUCLEOTIDE SEQUENCE</scope>
    <source>
        <strain evidence="3">SCP</strain>
    </source>
</reference>
<dbReference type="PANTHER" id="PTHR43681">
    <property type="entry name" value="TRANSMEMBRANE GTPASE FZO"/>
    <property type="match status" value="1"/>
</dbReference>